<evidence type="ECO:0000256" key="3">
    <source>
        <dbReference type="ARBA" id="ARBA00023163"/>
    </source>
</evidence>
<organism evidence="9 10">
    <name type="scientific">Perkinsus olseni</name>
    <name type="common">Perkinsus atlanticus</name>
    <dbReference type="NCBI Taxonomy" id="32597"/>
    <lineage>
        <taxon>Eukaryota</taxon>
        <taxon>Sar</taxon>
        <taxon>Alveolata</taxon>
        <taxon>Perkinsozoa</taxon>
        <taxon>Perkinsea</taxon>
        <taxon>Perkinsida</taxon>
        <taxon>Perkinsidae</taxon>
        <taxon>Perkinsus</taxon>
    </lineage>
</organism>
<dbReference type="InterPro" id="IPR017884">
    <property type="entry name" value="SANT_dom"/>
</dbReference>
<evidence type="ECO:0000259" key="7">
    <source>
        <dbReference type="PROSITE" id="PS51293"/>
    </source>
</evidence>
<proteinExistence type="predicted"/>
<dbReference type="EMBL" id="JABANM010028761">
    <property type="protein sequence ID" value="KAF4709177.1"/>
    <property type="molecule type" value="Genomic_DNA"/>
</dbReference>
<dbReference type="InterPro" id="IPR009057">
    <property type="entry name" value="Homeodomain-like_sf"/>
</dbReference>
<feature type="region of interest" description="Disordered" evidence="5">
    <location>
        <begin position="90"/>
        <end position="119"/>
    </location>
</feature>
<reference evidence="9 10" key="1">
    <citation type="submission" date="2020-04" db="EMBL/GenBank/DDBJ databases">
        <title>Perkinsus olseni comparative genomics.</title>
        <authorList>
            <person name="Bogema D.R."/>
        </authorList>
    </citation>
    <scope>NUCLEOTIDE SEQUENCE [LARGE SCALE GENOMIC DNA]</scope>
    <source>
        <strain evidence="9">ATCC PRA-205</strain>
    </source>
</reference>
<keyword evidence="4" id="KW-0539">Nucleus</keyword>
<dbReference type="PROSITE" id="PS50090">
    <property type="entry name" value="MYB_LIKE"/>
    <property type="match status" value="1"/>
</dbReference>
<feature type="region of interest" description="Disordered" evidence="5">
    <location>
        <begin position="172"/>
        <end position="196"/>
    </location>
</feature>
<name>A0A7J6QLP7_PEROL</name>
<dbReference type="Gene3D" id="1.10.10.60">
    <property type="entry name" value="Homeodomain-like"/>
    <property type="match status" value="1"/>
</dbReference>
<dbReference type="InterPro" id="IPR001005">
    <property type="entry name" value="SANT/Myb"/>
</dbReference>
<evidence type="ECO:0000256" key="2">
    <source>
        <dbReference type="ARBA" id="ARBA00023125"/>
    </source>
</evidence>
<dbReference type="InterPro" id="IPR006447">
    <property type="entry name" value="Myb_dom_plants"/>
</dbReference>
<dbReference type="Pfam" id="PF00249">
    <property type="entry name" value="Myb_DNA-binding"/>
    <property type="match status" value="1"/>
</dbReference>
<keyword evidence="2" id="KW-0238">DNA-binding</keyword>
<dbReference type="PROSITE" id="PS51294">
    <property type="entry name" value="HTH_MYB"/>
    <property type="match status" value="1"/>
</dbReference>
<dbReference type="GO" id="GO:0003677">
    <property type="term" value="F:DNA binding"/>
    <property type="evidence" value="ECO:0007669"/>
    <property type="project" value="UniProtKB-KW"/>
</dbReference>
<evidence type="ECO:0000313" key="10">
    <source>
        <dbReference type="Proteomes" id="UP000574390"/>
    </source>
</evidence>
<feature type="domain" description="HTH myb-type" evidence="8">
    <location>
        <begin position="116"/>
        <end position="163"/>
    </location>
</feature>
<dbReference type="PANTHER" id="PTHR12802">
    <property type="entry name" value="SWI/SNF COMPLEX-RELATED"/>
    <property type="match status" value="1"/>
</dbReference>
<evidence type="ECO:0000259" key="6">
    <source>
        <dbReference type="PROSITE" id="PS50090"/>
    </source>
</evidence>
<dbReference type="SMART" id="SM00717">
    <property type="entry name" value="SANT"/>
    <property type="match status" value="1"/>
</dbReference>
<dbReference type="CDD" id="cd00167">
    <property type="entry name" value="SANT"/>
    <property type="match status" value="1"/>
</dbReference>
<comment type="caution">
    <text evidence="9">The sequence shown here is derived from an EMBL/GenBank/DDBJ whole genome shotgun (WGS) entry which is preliminary data.</text>
</comment>
<feature type="compositionally biased region" description="Acidic residues" evidence="5">
    <location>
        <begin position="177"/>
        <end position="188"/>
    </location>
</feature>
<feature type="domain" description="SANT" evidence="7">
    <location>
        <begin position="116"/>
        <end position="163"/>
    </location>
</feature>
<protein>
    <submittedName>
        <fullName evidence="9">Uncharacterized protein</fullName>
    </submittedName>
</protein>
<accession>A0A7J6QLP7</accession>
<keyword evidence="3" id="KW-0804">Transcription</keyword>
<feature type="domain" description="Myb-like" evidence="6">
    <location>
        <begin position="116"/>
        <end position="159"/>
    </location>
</feature>
<dbReference type="AlphaFoldDB" id="A0A7J6QLP7"/>
<dbReference type="PROSITE" id="PS51293">
    <property type="entry name" value="SANT"/>
    <property type="match status" value="1"/>
</dbReference>
<dbReference type="InterPro" id="IPR017930">
    <property type="entry name" value="Myb_dom"/>
</dbReference>
<dbReference type="NCBIfam" id="TIGR01557">
    <property type="entry name" value="myb_SHAQKYF"/>
    <property type="match status" value="1"/>
</dbReference>
<evidence type="ECO:0000256" key="4">
    <source>
        <dbReference type="ARBA" id="ARBA00023242"/>
    </source>
</evidence>
<gene>
    <name evidence="9" type="ORF">FOZ62_030061</name>
</gene>
<evidence type="ECO:0000256" key="1">
    <source>
        <dbReference type="ARBA" id="ARBA00023015"/>
    </source>
</evidence>
<evidence type="ECO:0000313" key="9">
    <source>
        <dbReference type="EMBL" id="KAF4709177.1"/>
    </source>
</evidence>
<keyword evidence="1" id="KW-0805">Transcription regulation</keyword>
<sequence length="274" mass="30802">MEKVMGRRGYLAMVDKSSNEMGEMTRGATTRAYKKKRGWVLAEEWKAGVSSTKKRPRVKKTVAEPVVKAEIVHKPPPPINIEEILRETASIDSSSTPPSSPPPSESSAGMQSSPYRWTSEENQRFVDAVTLYGRDWRKVHAHVGTRTRAQIRSHAQKYFQSLNQQIAAVTEPLTETEPSEDSEQPEAVEAEKTEAPVEEVVTATVVPEETAVWENYRLLHGMVAYPVTRTREGANRVPWRHFCVFHFVLTDCERDSGGRAFGSGRTFTPLCLRS</sequence>
<evidence type="ECO:0000256" key="5">
    <source>
        <dbReference type="SAM" id="MobiDB-lite"/>
    </source>
</evidence>
<dbReference type="SUPFAM" id="SSF46689">
    <property type="entry name" value="Homeodomain-like"/>
    <property type="match status" value="1"/>
</dbReference>
<evidence type="ECO:0000259" key="8">
    <source>
        <dbReference type="PROSITE" id="PS51294"/>
    </source>
</evidence>
<dbReference type="Proteomes" id="UP000574390">
    <property type="component" value="Unassembled WGS sequence"/>
</dbReference>